<evidence type="ECO:0000256" key="2">
    <source>
        <dbReference type="ARBA" id="ARBA00022723"/>
    </source>
</evidence>
<dbReference type="InterPro" id="IPR005805">
    <property type="entry name" value="Rieske_Fe-S_prot_C"/>
</dbReference>
<keyword evidence="10" id="KW-1185">Reference proteome</keyword>
<evidence type="ECO:0000256" key="7">
    <source>
        <dbReference type="SAM" id="MobiDB-lite"/>
    </source>
</evidence>
<dbReference type="EMBL" id="SLZQ01000011">
    <property type="protein sequence ID" value="TCS35129.1"/>
    <property type="molecule type" value="Genomic_DNA"/>
</dbReference>
<dbReference type="InterPro" id="IPR036188">
    <property type="entry name" value="FAD/NAD-bd_sf"/>
</dbReference>
<proteinExistence type="predicted"/>
<keyword evidence="3" id="KW-0560">Oxidoreductase</keyword>
<evidence type="ECO:0000256" key="4">
    <source>
        <dbReference type="ARBA" id="ARBA00023004"/>
    </source>
</evidence>
<evidence type="ECO:0000256" key="5">
    <source>
        <dbReference type="ARBA" id="ARBA00023014"/>
    </source>
</evidence>
<dbReference type="InterPro" id="IPR006076">
    <property type="entry name" value="FAD-dep_OxRdtase"/>
</dbReference>
<dbReference type="AlphaFoldDB" id="A0A4R3HTI7"/>
<evidence type="ECO:0000256" key="1">
    <source>
        <dbReference type="ARBA" id="ARBA00022714"/>
    </source>
</evidence>
<keyword evidence="2" id="KW-0479">Metal-binding</keyword>
<dbReference type="SUPFAM" id="SSF50022">
    <property type="entry name" value="ISP domain"/>
    <property type="match status" value="1"/>
</dbReference>
<dbReference type="RefSeq" id="WP_132259716.1">
    <property type="nucleotide sequence ID" value="NZ_SLZQ01000011.1"/>
</dbReference>
<dbReference type="InterPro" id="IPR038010">
    <property type="entry name" value="YhfW_C"/>
</dbReference>
<protein>
    <submittedName>
        <fullName evidence="9">Glycine/D-amino acid oxidase-like deaminating enzyme</fullName>
    </submittedName>
</protein>
<dbReference type="GO" id="GO:0046872">
    <property type="term" value="F:metal ion binding"/>
    <property type="evidence" value="ECO:0007669"/>
    <property type="project" value="UniProtKB-KW"/>
</dbReference>
<dbReference type="OrthoDB" id="9767869at2"/>
<evidence type="ECO:0000256" key="6">
    <source>
        <dbReference type="ARBA" id="ARBA00023157"/>
    </source>
</evidence>
<evidence type="ECO:0000313" key="9">
    <source>
        <dbReference type="EMBL" id="TCS35129.1"/>
    </source>
</evidence>
<keyword evidence="4" id="KW-0408">Iron</keyword>
<keyword evidence="6" id="KW-1015">Disulfide bond</keyword>
<dbReference type="InterPro" id="IPR036922">
    <property type="entry name" value="Rieske_2Fe-2S_sf"/>
</dbReference>
<keyword evidence="5" id="KW-0411">Iron-sulfur</keyword>
<evidence type="ECO:0000259" key="8">
    <source>
        <dbReference type="PROSITE" id="PS51296"/>
    </source>
</evidence>
<dbReference type="SUPFAM" id="SSF51905">
    <property type="entry name" value="FAD/NAD(P)-binding domain"/>
    <property type="match status" value="1"/>
</dbReference>
<reference evidence="9 10" key="1">
    <citation type="submission" date="2019-03" db="EMBL/GenBank/DDBJ databases">
        <title>Genomic Encyclopedia of Type Strains, Phase IV (KMG-IV): sequencing the most valuable type-strain genomes for metagenomic binning, comparative biology and taxonomic classification.</title>
        <authorList>
            <person name="Goeker M."/>
        </authorList>
    </citation>
    <scope>NUCLEOTIDE SEQUENCE [LARGE SCALE GENOMIC DNA]</scope>
    <source>
        <strain evidence="9 10">DSM 7445</strain>
    </source>
</reference>
<dbReference type="PRINTS" id="PR00162">
    <property type="entry name" value="RIESKE"/>
</dbReference>
<feature type="region of interest" description="Disordered" evidence="7">
    <location>
        <begin position="511"/>
        <end position="532"/>
    </location>
</feature>
<organism evidence="9 10">
    <name type="scientific">Paucimonas lemoignei</name>
    <name type="common">Pseudomonas lemoignei</name>
    <dbReference type="NCBI Taxonomy" id="29443"/>
    <lineage>
        <taxon>Bacteria</taxon>
        <taxon>Pseudomonadati</taxon>
        <taxon>Pseudomonadota</taxon>
        <taxon>Betaproteobacteria</taxon>
        <taxon>Burkholderiales</taxon>
        <taxon>Burkholderiaceae</taxon>
        <taxon>Paucimonas</taxon>
    </lineage>
</organism>
<dbReference type="FunFam" id="2.102.10.10:FF:000014">
    <property type="entry name" value="Oxidoreductase, FAD dependent"/>
    <property type="match status" value="1"/>
</dbReference>
<dbReference type="GO" id="GO:0016020">
    <property type="term" value="C:membrane"/>
    <property type="evidence" value="ECO:0007669"/>
    <property type="project" value="InterPro"/>
</dbReference>
<gene>
    <name evidence="9" type="ORF">EDC30_11142</name>
</gene>
<sequence length="532" mass="57867">MQPVTNGTSCSVWLATSALPQFSPLPSDCETDVCVIGAGIAGMTTAYLLSREGKRVVLIDALGIGAGETGRTTAHFFPPDEWYTGVEKHFGKKKSRLVAESFAASIDMVESIINQEGIDCEFERLDGYLYALAGNGFKNMDHEFEAASRAGVPVERLDHVPGLSFDTGPCVHYANQAQFHPLKYLGGLAQAFVQRGGTIHCGTLADDIGLDRNVCLVHTSHGTIRASAVVVATNTPFNDRVTMHTKQAGYRTYVIGMRVPRGAVPRILLWDTGDPYYYIRLESPPDDAEHDILIVGGADHKVGQDSHPEHRYAEIERWVRERFPMAMDVAYRWSGEVMEPSDGPAYLGRNPSGPHGVYLITGDSGNGMTHCTIGAMIVNDLIMGRDNRWQELYDPSRKVMHGLADFVAEQANTLSQYGEWMKGGEVESVEEIAAGEGAILREGLSKIAVHRDAQGGLHAVSAKCTHLGCIVHWNSAEQSWDCPCHGSRFATDGEVLHGPAVAALAPVTLDTQGHVPRNARDSQRPPRGPGLR</sequence>
<dbReference type="Pfam" id="PF00355">
    <property type="entry name" value="Rieske"/>
    <property type="match status" value="1"/>
</dbReference>
<dbReference type="GO" id="GO:0016491">
    <property type="term" value="F:oxidoreductase activity"/>
    <property type="evidence" value="ECO:0007669"/>
    <property type="project" value="UniProtKB-KW"/>
</dbReference>
<dbReference type="InterPro" id="IPR017941">
    <property type="entry name" value="Rieske_2Fe-2S"/>
</dbReference>
<dbReference type="Proteomes" id="UP000295382">
    <property type="component" value="Unassembled WGS sequence"/>
</dbReference>
<dbReference type="CDD" id="cd03477">
    <property type="entry name" value="Rieske_YhfW_C"/>
    <property type="match status" value="1"/>
</dbReference>
<dbReference type="PANTHER" id="PTHR13847">
    <property type="entry name" value="SARCOSINE DEHYDROGENASE-RELATED"/>
    <property type="match status" value="1"/>
</dbReference>
<feature type="domain" description="Rieske" evidence="8">
    <location>
        <begin position="424"/>
        <end position="513"/>
    </location>
</feature>
<name>A0A4R3HTI7_PAULE</name>
<dbReference type="Gene3D" id="3.30.9.10">
    <property type="entry name" value="D-Amino Acid Oxidase, subunit A, domain 2"/>
    <property type="match status" value="1"/>
</dbReference>
<dbReference type="Pfam" id="PF01266">
    <property type="entry name" value="DAO"/>
    <property type="match status" value="1"/>
</dbReference>
<accession>A0A4R3HTI7</accession>
<dbReference type="GO" id="GO:0005737">
    <property type="term" value="C:cytoplasm"/>
    <property type="evidence" value="ECO:0007669"/>
    <property type="project" value="TreeGrafter"/>
</dbReference>
<dbReference type="PROSITE" id="PS51296">
    <property type="entry name" value="RIESKE"/>
    <property type="match status" value="1"/>
</dbReference>
<dbReference type="PANTHER" id="PTHR13847:SF281">
    <property type="entry name" value="FAD DEPENDENT OXIDOREDUCTASE DOMAIN-CONTAINING PROTEIN"/>
    <property type="match status" value="1"/>
</dbReference>
<evidence type="ECO:0000313" key="10">
    <source>
        <dbReference type="Proteomes" id="UP000295382"/>
    </source>
</evidence>
<dbReference type="Gene3D" id="2.102.10.10">
    <property type="entry name" value="Rieske [2Fe-2S] iron-sulphur domain"/>
    <property type="match status" value="1"/>
</dbReference>
<dbReference type="GO" id="GO:0051537">
    <property type="term" value="F:2 iron, 2 sulfur cluster binding"/>
    <property type="evidence" value="ECO:0007669"/>
    <property type="project" value="UniProtKB-KW"/>
</dbReference>
<comment type="caution">
    <text evidence="9">The sequence shown here is derived from an EMBL/GenBank/DDBJ whole genome shotgun (WGS) entry which is preliminary data.</text>
</comment>
<keyword evidence="1" id="KW-0001">2Fe-2S</keyword>
<dbReference type="Gene3D" id="3.50.50.60">
    <property type="entry name" value="FAD/NAD(P)-binding domain"/>
    <property type="match status" value="1"/>
</dbReference>
<evidence type="ECO:0000256" key="3">
    <source>
        <dbReference type="ARBA" id="ARBA00023002"/>
    </source>
</evidence>